<dbReference type="PANTHER" id="PTHR34203">
    <property type="entry name" value="METHYLTRANSFERASE, FKBM FAMILY PROTEIN"/>
    <property type="match status" value="1"/>
</dbReference>
<evidence type="ECO:0000313" key="3">
    <source>
        <dbReference type="Proteomes" id="UP001055102"/>
    </source>
</evidence>
<dbReference type="NCBIfam" id="TIGR01444">
    <property type="entry name" value="fkbM_fam"/>
    <property type="match status" value="1"/>
</dbReference>
<dbReference type="InterPro" id="IPR052514">
    <property type="entry name" value="SAM-dependent_MTase"/>
</dbReference>
<dbReference type="PANTHER" id="PTHR34203:SF15">
    <property type="entry name" value="SLL1173 PROTEIN"/>
    <property type="match status" value="1"/>
</dbReference>
<dbReference type="EMBL" id="BPQR01000046">
    <property type="protein sequence ID" value="GJE07541.1"/>
    <property type="molecule type" value="Genomic_DNA"/>
</dbReference>
<evidence type="ECO:0000313" key="2">
    <source>
        <dbReference type="EMBL" id="GJE07541.1"/>
    </source>
</evidence>
<dbReference type="InterPro" id="IPR029063">
    <property type="entry name" value="SAM-dependent_MTases_sf"/>
</dbReference>
<dbReference type="InterPro" id="IPR006342">
    <property type="entry name" value="FkbM_mtfrase"/>
</dbReference>
<dbReference type="Pfam" id="PF05050">
    <property type="entry name" value="Methyltransf_21"/>
    <property type="match status" value="1"/>
</dbReference>
<feature type="domain" description="Methyltransferase FkbM" evidence="1">
    <location>
        <begin position="44"/>
        <end position="200"/>
    </location>
</feature>
<proteinExistence type="predicted"/>
<protein>
    <recommendedName>
        <fullName evidence="1">Methyltransferase FkbM domain-containing protein</fullName>
    </recommendedName>
</protein>
<reference evidence="2" key="1">
    <citation type="journal article" date="2021" name="Front. Microbiol.">
        <title>Comprehensive Comparative Genomics and Phenotyping of Methylobacterium Species.</title>
        <authorList>
            <person name="Alessa O."/>
            <person name="Ogura Y."/>
            <person name="Fujitani Y."/>
            <person name="Takami H."/>
            <person name="Hayashi T."/>
            <person name="Sahin N."/>
            <person name="Tani A."/>
        </authorList>
    </citation>
    <scope>NUCLEOTIDE SEQUENCE</scope>
    <source>
        <strain evidence="2">LMG 23639</strain>
    </source>
</reference>
<gene>
    <name evidence="2" type="ORF">AOPFMNJM_2870</name>
</gene>
<sequence>MSPETVAILWQVALEDHKLLGRLSEEIIERFYRTWVRPGDRVVDVGANVGRHFFPLAECVGPEGALTGFEPIPELGRGIAERIETLGLGPNVRLVAKAVSDAPSRATFYQVDEAPALSGLKKRTDLDAGMNVRDYETEVTTVDAEFAGQPIRFMKFDVEGAEFHAFRGSAGVMRQARPVIAYEDGRGRSARTYGYEMREFYAFFEGLDYSIVDVFGFRTDIAMNKYPGPWNFFAVPNDQFEEARTAIVHANMVAIWSELRKRGG</sequence>
<accession>A0ABQ4SWH3</accession>
<reference evidence="2" key="2">
    <citation type="submission" date="2021-08" db="EMBL/GenBank/DDBJ databases">
        <authorList>
            <person name="Tani A."/>
            <person name="Ola A."/>
            <person name="Ogura Y."/>
            <person name="Katsura K."/>
            <person name="Hayashi T."/>
        </authorList>
    </citation>
    <scope>NUCLEOTIDE SEQUENCE</scope>
    <source>
        <strain evidence="2">LMG 23639</strain>
    </source>
</reference>
<evidence type="ECO:0000259" key="1">
    <source>
        <dbReference type="Pfam" id="PF05050"/>
    </source>
</evidence>
<dbReference type="SUPFAM" id="SSF53335">
    <property type="entry name" value="S-adenosyl-L-methionine-dependent methyltransferases"/>
    <property type="match status" value="1"/>
</dbReference>
<organism evidence="2 3">
    <name type="scientific">Methylobacterium jeotgali</name>
    <dbReference type="NCBI Taxonomy" id="381630"/>
    <lineage>
        <taxon>Bacteria</taxon>
        <taxon>Pseudomonadati</taxon>
        <taxon>Pseudomonadota</taxon>
        <taxon>Alphaproteobacteria</taxon>
        <taxon>Hyphomicrobiales</taxon>
        <taxon>Methylobacteriaceae</taxon>
        <taxon>Methylobacterium</taxon>
    </lineage>
</organism>
<dbReference type="Proteomes" id="UP001055102">
    <property type="component" value="Unassembled WGS sequence"/>
</dbReference>
<keyword evidence="3" id="KW-1185">Reference proteome</keyword>
<dbReference type="RefSeq" id="WP_238276759.1">
    <property type="nucleotide sequence ID" value="NZ_BPQR01000046.1"/>
</dbReference>
<comment type="caution">
    <text evidence="2">The sequence shown here is derived from an EMBL/GenBank/DDBJ whole genome shotgun (WGS) entry which is preliminary data.</text>
</comment>
<name>A0ABQ4SWH3_9HYPH</name>
<dbReference type="Gene3D" id="3.40.50.150">
    <property type="entry name" value="Vaccinia Virus protein VP39"/>
    <property type="match status" value="1"/>
</dbReference>